<dbReference type="HOGENOM" id="CLU_1190571_0_0_1"/>
<evidence type="ECO:0000313" key="3">
    <source>
        <dbReference type="Proteomes" id="UP000054485"/>
    </source>
</evidence>
<evidence type="ECO:0000313" key="2">
    <source>
        <dbReference type="EMBL" id="KIK43448.1"/>
    </source>
</evidence>
<gene>
    <name evidence="2" type="ORF">CY34DRAFT_709682</name>
</gene>
<dbReference type="Proteomes" id="UP000054485">
    <property type="component" value="Unassembled WGS sequence"/>
</dbReference>
<reference evidence="3" key="2">
    <citation type="submission" date="2015-01" db="EMBL/GenBank/DDBJ databases">
        <title>Evolutionary Origins and Diversification of the Mycorrhizal Mutualists.</title>
        <authorList>
            <consortium name="DOE Joint Genome Institute"/>
            <consortium name="Mycorrhizal Genomics Consortium"/>
            <person name="Kohler A."/>
            <person name="Kuo A."/>
            <person name="Nagy L.G."/>
            <person name="Floudas D."/>
            <person name="Copeland A."/>
            <person name="Barry K.W."/>
            <person name="Cichocki N."/>
            <person name="Veneault-Fourrey C."/>
            <person name="LaButti K."/>
            <person name="Lindquist E.A."/>
            <person name="Lipzen A."/>
            <person name="Lundell T."/>
            <person name="Morin E."/>
            <person name="Murat C."/>
            <person name="Riley R."/>
            <person name="Ohm R."/>
            <person name="Sun H."/>
            <person name="Tunlid A."/>
            <person name="Henrissat B."/>
            <person name="Grigoriev I.V."/>
            <person name="Hibbett D.S."/>
            <person name="Martin F."/>
        </authorList>
    </citation>
    <scope>NUCLEOTIDE SEQUENCE [LARGE SCALE GENOMIC DNA]</scope>
    <source>
        <strain evidence="3">UH-Slu-Lm8-n1</strain>
    </source>
</reference>
<feature type="compositionally biased region" description="Low complexity" evidence="1">
    <location>
        <begin position="79"/>
        <end position="104"/>
    </location>
</feature>
<dbReference type="AlphaFoldDB" id="A0A0D0BJP3"/>
<proteinExistence type="predicted"/>
<protein>
    <submittedName>
        <fullName evidence="2">Uncharacterized protein</fullName>
    </submittedName>
</protein>
<accession>A0A0D0BJP3</accession>
<dbReference type="OrthoDB" id="2684831at2759"/>
<keyword evidence="3" id="KW-1185">Reference proteome</keyword>
<organism evidence="2 3">
    <name type="scientific">Suillus luteus UH-Slu-Lm8-n1</name>
    <dbReference type="NCBI Taxonomy" id="930992"/>
    <lineage>
        <taxon>Eukaryota</taxon>
        <taxon>Fungi</taxon>
        <taxon>Dikarya</taxon>
        <taxon>Basidiomycota</taxon>
        <taxon>Agaricomycotina</taxon>
        <taxon>Agaricomycetes</taxon>
        <taxon>Agaricomycetidae</taxon>
        <taxon>Boletales</taxon>
        <taxon>Suillineae</taxon>
        <taxon>Suillaceae</taxon>
        <taxon>Suillus</taxon>
    </lineage>
</organism>
<reference evidence="2 3" key="1">
    <citation type="submission" date="2014-04" db="EMBL/GenBank/DDBJ databases">
        <authorList>
            <consortium name="DOE Joint Genome Institute"/>
            <person name="Kuo A."/>
            <person name="Ruytinx J."/>
            <person name="Rineau F."/>
            <person name="Colpaert J."/>
            <person name="Kohler A."/>
            <person name="Nagy L.G."/>
            <person name="Floudas D."/>
            <person name="Copeland A."/>
            <person name="Barry K.W."/>
            <person name="Cichocki N."/>
            <person name="Veneault-Fourrey C."/>
            <person name="LaButti K."/>
            <person name="Lindquist E.A."/>
            <person name="Lipzen A."/>
            <person name="Lundell T."/>
            <person name="Morin E."/>
            <person name="Murat C."/>
            <person name="Sun H."/>
            <person name="Tunlid A."/>
            <person name="Henrissat B."/>
            <person name="Grigoriev I.V."/>
            <person name="Hibbett D.S."/>
            <person name="Martin F."/>
            <person name="Nordberg H.P."/>
            <person name="Cantor M.N."/>
            <person name="Hua S.X."/>
        </authorList>
    </citation>
    <scope>NUCLEOTIDE SEQUENCE [LARGE SCALE GENOMIC DNA]</scope>
    <source>
        <strain evidence="2 3">UH-Slu-Lm8-n1</strain>
    </source>
</reference>
<sequence length="242" mass="26742">MEADVDSSPIGSTHYHPSVNALLARFSSLLHRFRFKNDKVTKPPQPSKSWAFHLYAPLARLPSLIHRYPPANDAQDELQPPSRSSQSDSRVLLARLSSLSPRSRLNTDDEAETHPTTRLNSRPDALISRLSSLFRSQHHTNEKIELTQRPSRPRVVEVAAVRDRQALVVARGPQFEKAKRACEQAKLDAQAQALSSHTQPADALAPVTPAPGTAAAQPPPIQWWAEIVLFLCCASPSHANGR</sequence>
<name>A0A0D0BJP3_9AGAM</name>
<feature type="region of interest" description="Disordered" evidence="1">
    <location>
        <begin position="68"/>
        <end position="123"/>
    </location>
</feature>
<dbReference type="EMBL" id="KN835212">
    <property type="protein sequence ID" value="KIK43448.1"/>
    <property type="molecule type" value="Genomic_DNA"/>
</dbReference>
<dbReference type="InParanoid" id="A0A0D0BJP3"/>
<evidence type="ECO:0000256" key="1">
    <source>
        <dbReference type="SAM" id="MobiDB-lite"/>
    </source>
</evidence>